<evidence type="ECO:0000256" key="6">
    <source>
        <dbReference type="ARBA" id="ARBA00023277"/>
    </source>
</evidence>
<comment type="similarity">
    <text evidence="3 8">Belongs to the glycosyl hydrolase 13 family.</text>
</comment>
<evidence type="ECO:0000256" key="8">
    <source>
        <dbReference type="RuleBase" id="RU003615"/>
    </source>
</evidence>
<dbReference type="GO" id="GO:0004556">
    <property type="term" value="F:alpha-amylase activity"/>
    <property type="evidence" value="ECO:0007669"/>
    <property type="project" value="UniProtKB-UniRule"/>
</dbReference>
<dbReference type="InterPro" id="IPR012850">
    <property type="entry name" value="A-amylase_bs_C"/>
</dbReference>
<dbReference type="Pfam" id="PF00128">
    <property type="entry name" value="Alpha-amylase"/>
    <property type="match status" value="1"/>
</dbReference>
<evidence type="ECO:0000256" key="1">
    <source>
        <dbReference type="ARBA" id="ARBA00000548"/>
    </source>
</evidence>
<dbReference type="Proteomes" id="UP000631114">
    <property type="component" value="Unassembled WGS sequence"/>
</dbReference>
<dbReference type="EC" id="3.2.1.1" evidence="4 9"/>
<evidence type="ECO:0000256" key="7">
    <source>
        <dbReference type="ARBA" id="ARBA00023295"/>
    </source>
</evidence>
<dbReference type="SMART" id="SM00642">
    <property type="entry name" value="Aamy"/>
    <property type="match status" value="1"/>
</dbReference>
<evidence type="ECO:0000256" key="5">
    <source>
        <dbReference type="ARBA" id="ARBA00022801"/>
    </source>
</evidence>
<dbReference type="Pfam" id="PF07821">
    <property type="entry name" value="Alpha-amyl_C2"/>
    <property type="match status" value="1"/>
</dbReference>
<evidence type="ECO:0000256" key="2">
    <source>
        <dbReference type="ARBA" id="ARBA00001913"/>
    </source>
</evidence>
<dbReference type="SMART" id="SM00810">
    <property type="entry name" value="Alpha-amyl_C2"/>
    <property type="match status" value="1"/>
</dbReference>
<dbReference type="PRINTS" id="PR00110">
    <property type="entry name" value="ALPHAAMYLASE"/>
</dbReference>
<keyword evidence="13" id="KW-1185">Reference proteome</keyword>
<dbReference type="SUPFAM" id="SSF51445">
    <property type="entry name" value="(Trans)glycosidases"/>
    <property type="match status" value="1"/>
</dbReference>
<reference evidence="12 13" key="1">
    <citation type="submission" date="2020-10" db="EMBL/GenBank/DDBJ databases">
        <title>The Coptis chinensis genome and diversification of protoberbering-type alkaloids.</title>
        <authorList>
            <person name="Wang B."/>
            <person name="Shu S."/>
            <person name="Song C."/>
            <person name="Liu Y."/>
        </authorList>
    </citation>
    <scope>NUCLEOTIDE SEQUENCE [LARGE SCALE GENOMIC DNA]</scope>
    <source>
        <strain evidence="12">HL-2020</strain>
        <tissue evidence="12">Leaf</tissue>
    </source>
</reference>
<feature type="domain" description="Alpha-amylase C-terminal beta-sheet" evidence="11">
    <location>
        <begin position="273"/>
        <end position="333"/>
    </location>
</feature>
<evidence type="ECO:0000259" key="10">
    <source>
        <dbReference type="SMART" id="SM00642"/>
    </source>
</evidence>
<feature type="domain" description="Glycosyl hydrolase family 13 catalytic" evidence="10">
    <location>
        <begin position="1"/>
        <end position="272"/>
    </location>
</feature>
<dbReference type="InterPro" id="IPR013780">
    <property type="entry name" value="Glyco_hydro_b"/>
</dbReference>
<gene>
    <name evidence="12" type="ORF">IFM89_010329</name>
</gene>
<dbReference type="InterPro" id="IPR006047">
    <property type="entry name" value="GH13_cat_dom"/>
</dbReference>
<dbReference type="SUPFAM" id="SSF51011">
    <property type="entry name" value="Glycosyl hydrolase domain"/>
    <property type="match status" value="1"/>
</dbReference>
<evidence type="ECO:0000256" key="4">
    <source>
        <dbReference type="ARBA" id="ARBA00012595"/>
    </source>
</evidence>
<dbReference type="InterPro" id="IPR017853">
    <property type="entry name" value="GH"/>
</dbReference>
<dbReference type="EMBL" id="JADFTS010000005">
    <property type="protein sequence ID" value="KAF9604788.1"/>
    <property type="molecule type" value="Genomic_DNA"/>
</dbReference>
<protein>
    <recommendedName>
        <fullName evidence="4 9">Alpha-amylase</fullName>
        <ecNumber evidence="4 9">3.2.1.1</ecNumber>
    </recommendedName>
</protein>
<evidence type="ECO:0000313" key="12">
    <source>
        <dbReference type="EMBL" id="KAF9604788.1"/>
    </source>
</evidence>
<dbReference type="AlphaFoldDB" id="A0A835HUZ6"/>
<keyword evidence="7 9" id="KW-0326">Glycosidase</keyword>
<evidence type="ECO:0000313" key="13">
    <source>
        <dbReference type="Proteomes" id="UP000631114"/>
    </source>
</evidence>
<organism evidence="12 13">
    <name type="scientific">Coptis chinensis</name>
    <dbReference type="NCBI Taxonomy" id="261450"/>
    <lineage>
        <taxon>Eukaryota</taxon>
        <taxon>Viridiplantae</taxon>
        <taxon>Streptophyta</taxon>
        <taxon>Embryophyta</taxon>
        <taxon>Tracheophyta</taxon>
        <taxon>Spermatophyta</taxon>
        <taxon>Magnoliopsida</taxon>
        <taxon>Ranunculales</taxon>
        <taxon>Ranunculaceae</taxon>
        <taxon>Coptidoideae</taxon>
        <taxon>Coptis</taxon>
    </lineage>
</organism>
<dbReference type="GO" id="GO:0005975">
    <property type="term" value="P:carbohydrate metabolic process"/>
    <property type="evidence" value="ECO:0007669"/>
    <property type="project" value="InterPro"/>
</dbReference>
<evidence type="ECO:0000256" key="9">
    <source>
        <dbReference type="RuleBase" id="RU361134"/>
    </source>
</evidence>
<dbReference type="OrthoDB" id="550577at2759"/>
<dbReference type="PANTHER" id="PTHR43447">
    <property type="entry name" value="ALPHA-AMYLASE"/>
    <property type="match status" value="1"/>
</dbReference>
<keyword evidence="5 9" id="KW-0378">Hydrolase</keyword>
<comment type="cofactor">
    <cofactor evidence="2">
        <name>Ca(2+)</name>
        <dbReference type="ChEBI" id="CHEBI:29108"/>
    </cofactor>
</comment>
<feature type="non-terminal residue" evidence="12">
    <location>
        <position position="1"/>
    </location>
</feature>
<comment type="catalytic activity">
    <reaction evidence="1 9">
        <text>Endohydrolysis of (1-&gt;4)-alpha-D-glucosidic linkages in polysaccharides containing three or more (1-&gt;4)-alpha-linked D-glucose units.</text>
        <dbReference type="EC" id="3.2.1.1"/>
    </reaction>
</comment>
<dbReference type="InterPro" id="IPR006046">
    <property type="entry name" value="Alpha_amylase"/>
</dbReference>
<accession>A0A835HUZ6</accession>
<evidence type="ECO:0000256" key="3">
    <source>
        <dbReference type="ARBA" id="ARBA00008061"/>
    </source>
</evidence>
<keyword evidence="6 9" id="KW-0119">Carbohydrate metabolism</keyword>
<name>A0A835HUZ6_9MAGN</name>
<comment type="caution">
    <text evidence="12">The sequence shown here is derived from an EMBL/GenBank/DDBJ whole genome shotgun (WGS) entry which is preliminary data.</text>
</comment>
<sequence>YIPGRLYDLDASKYGNQSELKELIKAFHDKGIKCIADIVINHRSADKQDGRGVCCIFEGGTPDDRLDWGPTMICRDDHIDHINPRVQKELADWMNWLKTEIGFDGWRFDMSPGYSPDFTKVYMEQTKPDFAVMEVWKSLDDQDAHRQELVRWVQAAGGKVTAFDFTTKGILQAAVIGELSRLKDSNGKAPGMIGLSPENSVTFIDNHDTEKNIQHYMCSTHYYNNGMEVLIPVVIYANLYPLKSISDFLVQFYDHLFDWGLKEEIGKLTAIRSRNGIQPNSAVRIIISDADLYVAAIDEKIIAKIGSRFELGNVIPPNFRIATSGNDYAVWEKTP</sequence>
<proteinExistence type="inferred from homology"/>
<evidence type="ECO:0000259" key="11">
    <source>
        <dbReference type="SMART" id="SM00810"/>
    </source>
</evidence>
<dbReference type="Gene3D" id="2.60.40.1180">
    <property type="entry name" value="Golgi alpha-mannosidase II"/>
    <property type="match status" value="1"/>
</dbReference>
<dbReference type="GO" id="GO:0005509">
    <property type="term" value="F:calcium ion binding"/>
    <property type="evidence" value="ECO:0007669"/>
    <property type="project" value="InterPro"/>
</dbReference>
<dbReference type="Gene3D" id="3.20.20.80">
    <property type="entry name" value="Glycosidases"/>
    <property type="match status" value="1"/>
</dbReference>